<dbReference type="Pfam" id="PF00196">
    <property type="entry name" value="GerE"/>
    <property type="match status" value="1"/>
</dbReference>
<evidence type="ECO:0000256" key="3">
    <source>
        <dbReference type="ARBA" id="ARBA00023163"/>
    </source>
</evidence>
<dbReference type="InterPro" id="IPR036388">
    <property type="entry name" value="WH-like_DNA-bd_sf"/>
</dbReference>
<dbReference type="PRINTS" id="PR00038">
    <property type="entry name" value="HTHLUXR"/>
</dbReference>
<reference evidence="6 7" key="1">
    <citation type="journal article" date="2019" name="Int. J. Syst. Evol. Microbiol.">
        <title>The Global Catalogue of Microorganisms (GCM) 10K type strain sequencing project: providing services to taxonomists for standard genome sequencing and annotation.</title>
        <authorList>
            <consortium name="The Broad Institute Genomics Platform"/>
            <consortium name="The Broad Institute Genome Sequencing Center for Infectious Disease"/>
            <person name="Wu L."/>
            <person name="Ma J."/>
        </authorList>
    </citation>
    <scope>NUCLEOTIDE SEQUENCE [LARGE SCALE GENOMIC DNA]</scope>
    <source>
        <strain evidence="6 7">JCM 15309</strain>
    </source>
</reference>
<evidence type="ECO:0000256" key="1">
    <source>
        <dbReference type="ARBA" id="ARBA00023015"/>
    </source>
</evidence>
<dbReference type="PANTHER" id="PTHR44688">
    <property type="entry name" value="DNA-BINDING TRANSCRIPTIONAL ACTIVATOR DEVR_DOSR"/>
    <property type="match status" value="1"/>
</dbReference>
<evidence type="ECO:0000313" key="7">
    <source>
        <dbReference type="Proteomes" id="UP001500571"/>
    </source>
</evidence>
<keyword evidence="2" id="KW-0238">DNA-binding</keyword>
<dbReference type="PROSITE" id="PS00622">
    <property type="entry name" value="HTH_LUXR_1"/>
    <property type="match status" value="1"/>
</dbReference>
<dbReference type="PROSITE" id="PS50043">
    <property type="entry name" value="HTH_LUXR_2"/>
    <property type="match status" value="1"/>
</dbReference>
<feature type="compositionally biased region" description="Basic and acidic residues" evidence="4">
    <location>
        <begin position="13"/>
        <end position="27"/>
    </location>
</feature>
<gene>
    <name evidence="6" type="ORF">GCM10009798_13820</name>
</gene>
<dbReference type="EMBL" id="BAAAPB010000001">
    <property type="protein sequence ID" value="GAA1955813.1"/>
    <property type="molecule type" value="Genomic_DNA"/>
</dbReference>
<proteinExistence type="predicted"/>
<organism evidence="6 7">
    <name type="scientific">Nocardioides panacihumi</name>
    <dbReference type="NCBI Taxonomy" id="400774"/>
    <lineage>
        <taxon>Bacteria</taxon>
        <taxon>Bacillati</taxon>
        <taxon>Actinomycetota</taxon>
        <taxon>Actinomycetes</taxon>
        <taxon>Propionibacteriales</taxon>
        <taxon>Nocardioidaceae</taxon>
        <taxon>Nocardioides</taxon>
    </lineage>
</organism>
<evidence type="ECO:0000256" key="2">
    <source>
        <dbReference type="ARBA" id="ARBA00023125"/>
    </source>
</evidence>
<dbReference type="PANTHER" id="PTHR44688:SF16">
    <property type="entry name" value="DNA-BINDING TRANSCRIPTIONAL ACTIVATOR DEVR_DOSR"/>
    <property type="match status" value="1"/>
</dbReference>
<keyword evidence="3" id="KW-0804">Transcription</keyword>
<dbReference type="SUPFAM" id="SSF46894">
    <property type="entry name" value="C-terminal effector domain of the bipartite response regulators"/>
    <property type="match status" value="1"/>
</dbReference>
<sequence length="164" mass="18109">MTLNSVGLSTEADNPRDEPDREHPLRAWLPHDEERVRGHVVAALNAMIDEVAENDLDLTATENGVALMLEHDNVRCVLVVSPPMRRHSLSPREMQIARLVASGATNRAIASSLDISLWTVSTHMRRIFSKLGVCSRAEMVAQFYGGGDVPPEATDRGATSELWR</sequence>
<dbReference type="Proteomes" id="UP001500571">
    <property type="component" value="Unassembled WGS sequence"/>
</dbReference>
<evidence type="ECO:0000256" key="4">
    <source>
        <dbReference type="SAM" id="MobiDB-lite"/>
    </source>
</evidence>
<feature type="domain" description="HTH luxR-type" evidence="5">
    <location>
        <begin position="82"/>
        <end position="147"/>
    </location>
</feature>
<evidence type="ECO:0000259" key="5">
    <source>
        <dbReference type="PROSITE" id="PS50043"/>
    </source>
</evidence>
<feature type="compositionally biased region" description="Polar residues" evidence="4">
    <location>
        <begin position="1"/>
        <end position="12"/>
    </location>
</feature>
<keyword evidence="1" id="KW-0805">Transcription regulation</keyword>
<evidence type="ECO:0000313" key="6">
    <source>
        <dbReference type="EMBL" id="GAA1955813.1"/>
    </source>
</evidence>
<dbReference type="InterPro" id="IPR016032">
    <property type="entry name" value="Sig_transdc_resp-reg_C-effctor"/>
</dbReference>
<comment type="caution">
    <text evidence="6">The sequence shown here is derived from an EMBL/GenBank/DDBJ whole genome shotgun (WGS) entry which is preliminary data.</text>
</comment>
<dbReference type="Gene3D" id="1.10.10.10">
    <property type="entry name" value="Winged helix-like DNA-binding domain superfamily/Winged helix DNA-binding domain"/>
    <property type="match status" value="1"/>
</dbReference>
<name>A0ABN2QNW5_9ACTN</name>
<keyword evidence="7" id="KW-1185">Reference proteome</keyword>
<accession>A0ABN2QNW5</accession>
<dbReference type="InterPro" id="IPR000792">
    <property type="entry name" value="Tscrpt_reg_LuxR_C"/>
</dbReference>
<dbReference type="CDD" id="cd06170">
    <property type="entry name" value="LuxR_C_like"/>
    <property type="match status" value="1"/>
</dbReference>
<dbReference type="SMART" id="SM00421">
    <property type="entry name" value="HTH_LUXR"/>
    <property type="match status" value="1"/>
</dbReference>
<protein>
    <recommendedName>
        <fullName evidence="5">HTH luxR-type domain-containing protein</fullName>
    </recommendedName>
</protein>
<feature type="region of interest" description="Disordered" evidence="4">
    <location>
        <begin position="1"/>
        <end position="27"/>
    </location>
</feature>